<keyword evidence="7" id="KW-1185">Reference proteome</keyword>
<dbReference type="Proteomes" id="UP001311232">
    <property type="component" value="Unassembled WGS sequence"/>
</dbReference>
<evidence type="ECO:0000256" key="3">
    <source>
        <dbReference type="ARBA" id="ARBA00022729"/>
    </source>
</evidence>
<feature type="coiled-coil region" evidence="4">
    <location>
        <begin position="69"/>
        <end position="96"/>
    </location>
</feature>
<dbReference type="PRINTS" id="PR00007">
    <property type="entry name" value="COMPLEMNTC1Q"/>
</dbReference>
<sequence length="215" mass="23897">MLFFCSPRCSLTTLPHMEDKQTFDQGLQTLTVGESNTNSPDKACEPNIYTILKELGALEEGQKATVRALEETNRRLETSEKKVAALNSTMTEMRRTYEEHQVAFSAAMPTDGTIGPVNVLYPLVYKQVLSNVGGHYSPVTGYFTAPVRGIYYFSFSSFCWGGEGTTGGSLYRNENLVVSWYGYSKSHSITIDLTAPSCFCKLETWSMSVSGIREK</sequence>
<dbReference type="InterPro" id="IPR001073">
    <property type="entry name" value="C1q_dom"/>
</dbReference>
<dbReference type="GO" id="GO:0005576">
    <property type="term" value="C:extracellular region"/>
    <property type="evidence" value="ECO:0007669"/>
    <property type="project" value="UniProtKB-SubCell"/>
</dbReference>
<dbReference type="AlphaFoldDB" id="A0AAV9QLU1"/>
<evidence type="ECO:0000313" key="7">
    <source>
        <dbReference type="Proteomes" id="UP001311232"/>
    </source>
</evidence>
<dbReference type="InterPro" id="IPR050822">
    <property type="entry name" value="Cerebellin_Synaptic_Org"/>
</dbReference>
<dbReference type="SMART" id="SM00110">
    <property type="entry name" value="C1Q"/>
    <property type="match status" value="1"/>
</dbReference>
<dbReference type="PROSITE" id="PS50871">
    <property type="entry name" value="C1Q"/>
    <property type="match status" value="1"/>
</dbReference>
<keyword evidence="4" id="KW-0175">Coiled coil</keyword>
<dbReference type="InterPro" id="IPR008983">
    <property type="entry name" value="Tumour_necrosis_fac-like_dom"/>
</dbReference>
<evidence type="ECO:0000313" key="6">
    <source>
        <dbReference type="EMBL" id="KAK5598471.1"/>
    </source>
</evidence>
<evidence type="ECO:0000259" key="5">
    <source>
        <dbReference type="PROSITE" id="PS50871"/>
    </source>
</evidence>
<keyword evidence="3" id="KW-0732">Signal</keyword>
<proteinExistence type="predicted"/>
<evidence type="ECO:0000256" key="1">
    <source>
        <dbReference type="ARBA" id="ARBA00004613"/>
    </source>
</evidence>
<dbReference type="PANTHER" id="PTHR22923">
    <property type="entry name" value="CEREBELLIN-RELATED"/>
    <property type="match status" value="1"/>
</dbReference>
<dbReference type="PANTHER" id="PTHR22923:SF116">
    <property type="entry name" value="C1Q DOMAIN-CONTAINING PROTEIN"/>
    <property type="match status" value="1"/>
</dbReference>
<gene>
    <name evidence="6" type="ORF">CRENBAI_010270</name>
</gene>
<keyword evidence="2" id="KW-0964">Secreted</keyword>
<dbReference type="Pfam" id="PF00386">
    <property type="entry name" value="C1q"/>
    <property type="match status" value="1"/>
</dbReference>
<dbReference type="Gene3D" id="2.60.120.40">
    <property type="match status" value="1"/>
</dbReference>
<protein>
    <recommendedName>
        <fullName evidence="5">C1q domain-containing protein</fullName>
    </recommendedName>
</protein>
<dbReference type="EMBL" id="JAHHUM010003078">
    <property type="protein sequence ID" value="KAK5598471.1"/>
    <property type="molecule type" value="Genomic_DNA"/>
</dbReference>
<dbReference type="SUPFAM" id="SSF49842">
    <property type="entry name" value="TNF-like"/>
    <property type="match status" value="1"/>
</dbReference>
<name>A0AAV9QLU1_9TELE</name>
<evidence type="ECO:0000256" key="2">
    <source>
        <dbReference type="ARBA" id="ARBA00022525"/>
    </source>
</evidence>
<accession>A0AAV9QLU1</accession>
<organism evidence="6 7">
    <name type="scientific">Crenichthys baileyi</name>
    <name type="common">White River springfish</name>
    <dbReference type="NCBI Taxonomy" id="28760"/>
    <lineage>
        <taxon>Eukaryota</taxon>
        <taxon>Metazoa</taxon>
        <taxon>Chordata</taxon>
        <taxon>Craniata</taxon>
        <taxon>Vertebrata</taxon>
        <taxon>Euteleostomi</taxon>
        <taxon>Actinopterygii</taxon>
        <taxon>Neopterygii</taxon>
        <taxon>Teleostei</taxon>
        <taxon>Neoteleostei</taxon>
        <taxon>Acanthomorphata</taxon>
        <taxon>Ovalentaria</taxon>
        <taxon>Atherinomorphae</taxon>
        <taxon>Cyprinodontiformes</taxon>
        <taxon>Goodeidae</taxon>
        <taxon>Crenichthys</taxon>
    </lineage>
</organism>
<comment type="caution">
    <text evidence="6">The sequence shown here is derived from an EMBL/GenBank/DDBJ whole genome shotgun (WGS) entry which is preliminary data.</text>
</comment>
<evidence type="ECO:0000256" key="4">
    <source>
        <dbReference type="SAM" id="Coils"/>
    </source>
</evidence>
<feature type="domain" description="C1q" evidence="5">
    <location>
        <begin position="97"/>
        <end position="215"/>
    </location>
</feature>
<comment type="subcellular location">
    <subcellularLocation>
        <location evidence="1">Secreted</location>
    </subcellularLocation>
</comment>
<reference evidence="6 7" key="1">
    <citation type="submission" date="2021-06" db="EMBL/GenBank/DDBJ databases">
        <authorList>
            <person name="Palmer J.M."/>
        </authorList>
    </citation>
    <scope>NUCLEOTIDE SEQUENCE [LARGE SCALE GENOMIC DNA]</scope>
    <source>
        <strain evidence="6 7">MEX-2019</strain>
        <tissue evidence="6">Muscle</tissue>
    </source>
</reference>